<evidence type="ECO:0000313" key="2">
    <source>
        <dbReference type="EMBL" id="KAK8164091.1"/>
    </source>
</evidence>
<feature type="region of interest" description="Disordered" evidence="1">
    <location>
        <begin position="1"/>
        <end position="61"/>
    </location>
</feature>
<organism evidence="2 3">
    <name type="scientific">Phyllosticta citrichinensis</name>
    <dbReference type="NCBI Taxonomy" id="1130410"/>
    <lineage>
        <taxon>Eukaryota</taxon>
        <taxon>Fungi</taxon>
        <taxon>Dikarya</taxon>
        <taxon>Ascomycota</taxon>
        <taxon>Pezizomycotina</taxon>
        <taxon>Dothideomycetes</taxon>
        <taxon>Dothideomycetes incertae sedis</taxon>
        <taxon>Botryosphaeriales</taxon>
        <taxon>Phyllostictaceae</taxon>
        <taxon>Phyllosticta</taxon>
    </lineage>
</organism>
<proteinExistence type="predicted"/>
<dbReference type="Proteomes" id="UP001456524">
    <property type="component" value="Unassembled WGS sequence"/>
</dbReference>
<gene>
    <name evidence="2" type="ORF">IWX90DRAFT_249507</name>
</gene>
<feature type="compositionally biased region" description="Polar residues" evidence="1">
    <location>
        <begin position="41"/>
        <end position="50"/>
    </location>
</feature>
<name>A0ABR1XRG0_9PEZI</name>
<reference evidence="2 3" key="1">
    <citation type="journal article" date="2022" name="G3 (Bethesda)">
        <title>Enemy or ally: a genomic approach to elucidate the lifestyle of Phyllosticta citrichinaensis.</title>
        <authorList>
            <person name="Buijs V.A."/>
            <person name="Groenewald J.Z."/>
            <person name="Haridas S."/>
            <person name="LaButti K.M."/>
            <person name="Lipzen A."/>
            <person name="Martin F.M."/>
            <person name="Barry K."/>
            <person name="Grigoriev I.V."/>
            <person name="Crous P.W."/>
            <person name="Seidl M.F."/>
        </authorList>
    </citation>
    <scope>NUCLEOTIDE SEQUENCE [LARGE SCALE GENOMIC DNA]</scope>
    <source>
        <strain evidence="2 3">CBS 129764</strain>
    </source>
</reference>
<accession>A0ABR1XRG0</accession>
<feature type="compositionally biased region" description="Polar residues" evidence="1">
    <location>
        <begin position="9"/>
        <end position="18"/>
    </location>
</feature>
<keyword evidence="3" id="KW-1185">Reference proteome</keyword>
<evidence type="ECO:0000256" key="1">
    <source>
        <dbReference type="SAM" id="MobiDB-lite"/>
    </source>
</evidence>
<evidence type="ECO:0000313" key="3">
    <source>
        <dbReference type="Proteomes" id="UP001456524"/>
    </source>
</evidence>
<dbReference type="EMBL" id="JBBWUH010000006">
    <property type="protein sequence ID" value="KAK8164091.1"/>
    <property type="molecule type" value="Genomic_DNA"/>
</dbReference>
<feature type="compositionally biased region" description="Basic and acidic residues" evidence="1">
    <location>
        <begin position="19"/>
        <end position="30"/>
    </location>
</feature>
<protein>
    <submittedName>
        <fullName evidence="2">Uncharacterized protein</fullName>
    </submittedName>
</protein>
<comment type="caution">
    <text evidence="2">The sequence shown here is derived from an EMBL/GenBank/DDBJ whole genome shotgun (WGS) entry which is preliminary data.</text>
</comment>
<sequence length="232" mass="25827">MTGEKRSSNDSQHTSAQTRRGEVSGRRPVDGGEIFAGHAPDSSSIISSRRQGTRPARHENYDGFSSVHTYLHTGLFPIGPQDRPWTRGGGKEGFSGLPACLPACLPVSSWRRRRARKEPEAAVIMSEGPQADSTAHWNHVPSLRHRLFVDVAWLLTISSCNNLGTPPPKSSPEAAALSTSLYQGVPCWNLDQQLLRRPDRCARSVDDRWLYNLPTLWRLFPDGLRSGRRLPR</sequence>